<comment type="cofactor">
    <cofactor evidence="1">
        <name>[4Fe-4S] cluster</name>
        <dbReference type="ChEBI" id="CHEBI:49883"/>
    </cofactor>
</comment>
<sequence length="437" mass="50345">MYRLNPFVHIYQRDETVALFNPLNLSTFYCGRKEYEDLLKNPDTSLIKEEFLVEGDFNALSYFQNQFKREHEKKHLSVVYFLLTSACNYQCRYCFVESRMDYRAHTFMTKEVIDKAIELLKRNVDGNAIDILFYGGEPLLNFDMLGYTVEKVEQSGINAFFSIITNGSIMTDIMAEFIKKHHIQITVSLDGNKETNDKLRIDNNGNGTYEKVVSTIKKLKKHDILPGISCTLSSHNQCNAGSIIPVLEKFGIRSFGYNLPAENDNISFTQGEKKILVRNMLRAEEEAFQKRILEDRIINRRLKAFVEKKNWTRDCAGYRNQIVIAPDGKVGVCHGLWPDYLNASENSYFDLDVSYNGKIVDHPVWMEWSSRTPLNMPVCWTCAGIGLCGGGCAKNSLLRKGSIWEVDDDICLLMEESVPWIIWKYYDHKVKPFVNGK</sequence>
<evidence type="ECO:0000256" key="6">
    <source>
        <dbReference type="ARBA" id="ARBA00023601"/>
    </source>
</evidence>
<dbReference type="Pfam" id="PF04055">
    <property type="entry name" value="Radical_SAM"/>
    <property type="match status" value="1"/>
</dbReference>
<dbReference type="GO" id="GO:0051536">
    <property type="term" value="F:iron-sulfur cluster binding"/>
    <property type="evidence" value="ECO:0007669"/>
    <property type="project" value="UniProtKB-KW"/>
</dbReference>
<dbReference type="Gene3D" id="3.20.20.70">
    <property type="entry name" value="Aldolase class I"/>
    <property type="match status" value="1"/>
</dbReference>
<comment type="similarity">
    <text evidence="6">Belongs to the radical SAM superfamily. Anaerobic sulfatase-maturating enzyme family.</text>
</comment>
<dbReference type="SFLD" id="SFLDG01386">
    <property type="entry name" value="main_SPASM_domain-containing"/>
    <property type="match status" value="1"/>
</dbReference>
<evidence type="ECO:0000256" key="1">
    <source>
        <dbReference type="ARBA" id="ARBA00001966"/>
    </source>
</evidence>
<evidence type="ECO:0000313" key="9">
    <source>
        <dbReference type="Proteomes" id="UP000283958"/>
    </source>
</evidence>
<dbReference type="SUPFAM" id="SSF102114">
    <property type="entry name" value="Radical SAM enzymes"/>
    <property type="match status" value="1"/>
</dbReference>
<dbReference type="Proteomes" id="UP000283958">
    <property type="component" value="Unassembled WGS sequence"/>
</dbReference>
<evidence type="ECO:0000256" key="2">
    <source>
        <dbReference type="ARBA" id="ARBA00022691"/>
    </source>
</evidence>
<dbReference type="SFLD" id="SFLDG01067">
    <property type="entry name" value="SPASM/twitch_domain_containing"/>
    <property type="match status" value="1"/>
</dbReference>
<keyword evidence="3" id="KW-0479">Metal-binding</keyword>
<dbReference type="InterPro" id="IPR023867">
    <property type="entry name" value="Sulphatase_maturase_rSAM"/>
</dbReference>
<keyword evidence="5" id="KW-0411">Iron-sulfur</keyword>
<keyword evidence="4" id="KW-0408">Iron</keyword>
<dbReference type="InterPro" id="IPR023885">
    <property type="entry name" value="4Fe4S-binding_SPASM_dom"/>
</dbReference>
<dbReference type="InterPro" id="IPR007197">
    <property type="entry name" value="rSAM"/>
</dbReference>
<dbReference type="GO" id="GO:0046872">
    <property type="term" value="F:metal ion binding"/>
    <property type="evidence" value="ECO:0007669"/>
    <property type="project" value="UniProtKB-KW"/>
</dbReference>
<dbReference type="PROSITE" id="PS51918">
    <property type="entry name" value="RADICAL_SAM"/>
    <property type="match status" value="1"/>
</dbReference>
<evidence type="ECO:0000256" key="4">
    <source>
        <dbReference type="ARBA" id="ARBA00023004"/>
    </source>
</evidence>
<dbReference type="GO" id="GO:0016491">
    <property type="term" value="F:oxidoreductase activity"/>
    <property type="evidence" value="ECO:0007669"/>
    <property type="project" value="InterPro"/>
</dbReference>
<dbReference type="InterPro" id="IPR013785">
    <property type="entry name" value="Aldolase_TIM"/>
</dbReference>
<keyword evidence="2" id="KW-0949">S-adenosyl-L-methionine</keyword>
<dbReference type="CDD" id="cd01335">
    <property type="entry name" value="Radical_SAM"/>
    <property type="match status" value="1"/>
</dbReference>
<dbReference type="NCBIfam" id="TIGR04085">
    <property type="entry name" value="rSAM_more_4Fe4S"/>
    <property type="match status" value="1"/>
</dbReference>
<name>A0A415DFL8_PHOVU</name>
<dbReference type="PANTHER" id="PTHR43273:SF3">
    <property type="entry name" value="ANAEROBIC SULFATASE-MATURATING ENZYME HOMOLOG ASLB-RELATED"/>
    <property type="match status" value="1"/>
</dbReference>
<dbReference type="EMBL" id="QRMN01000031">
    <property type="protein sequence ID" value="RHJ75251.1"/>
    <property type="molecule type" value="Genomic_DNA"/>
</dbReference>
<proteinExistence type="inferred from homology"/>
<protein>
    <submittedName>
        <fullName evidence="8">4Fe-4S cluster-binding domain-containing protein</fullName>
    </submittedName>
</protein>
<dbReference type="SFLD" id="SFLDG01384">
    <property type="entry name" value="thioether_bond_formation_requi"/>
    <property type="match status" value="1"/>
</dbReference>
<evidence type="ECO:0000259" key="7">
    <source>
        <dbReference type="PROSITE" id="PS51918"/>
    </source>
</evidence>
<feature type="domain" description="Radical SAM core" evidence="7">
    <location>
        <begin position="73"/>
        <end position="284"/>
    </location>
</feature>
<evidence type="ECO:0000256" key="3">
    <source>
        <dbReference type="ARBA" id="ARBA00022723"/>
    </source>
</evidence>
<organism evidence="8 9">
    <name type="scientific">Phocaeicola vulgatus</name>
    <name type="common">Bacteroides vulgatus</name>
    <dbReference type="NCBI Taxonomy" id="821"/>
    <lineage>
        <taxon>Bacteria</taxon>
        <taxon>Pseudomonadati</taxon>
        <taxon>Bacteroidota</taxon>
        <taxon>Bacteroidia</taxon>
        <taxon>Bacteroidales</taxon>
        <taxon>Bacteroidaceae</taxon>
        <taxon>Phocaeicola</taxon>
    </lineage>
</organism>
<evidence type="ECO:0000256" key="5">
    <source>
        <dbReference type="ARBA" id="ARBA00023014"/>
    </source>
</evidence>
<dbReference type="RefSeq" id="WP_118327727.1">
    <property type="nucleotide sequence ID" value="NZ_QRMN01000031.1"/>
</dbReference>
<gene>
    <name evidence="8" type="ORF">DW105_13050</name>
</gene>
<comment type="caution">
    <text evidence="8">The sequence shown here is derived from an EMBL/GenBank/DDBJ whole genome shotgun (WGS) entry which is preliminary data.</text>
</comment>
<dbReference type="AlphaFoldDB" id="A0A415DFL8"/>
<dbReference type="SFLD" id="SFLDS00029">
    <property type="entry name" value="Radical_SAM"/>
    <property type="match status" value="1"/>
</dbReference>
<dbReference type="InterPro" id="IPR058240">
    <property type="entry name" value="rSAM_sf"/>
</dbReference>
<accession>A0A415DFL8</accession>
<evidence type="ECO:0000313" key="8">
    <source>
        <dbReference type="EMBL" id="RHJ75251.1"/>
    </source>
</evidence>
<reference evidence="8 9" key="1">
    <citation type="submission" date="2018-08" db="EMBL/GenBank/DDBJ databases">
        <title>A genome reference for cultivated species of the human gut microbiota.</title>
        <authorList>
            <person name="Zou Y."/>
            <person name="Xue W."/>
            <person name="Luo G."/>
        </authorList>
    </citation>
    <scope>NUCLEOTIDE SEQUENCE [LARGE SCALE GENOMIC DNA]</scope>
    <source>
        <strain evidence="8 9">AM09-18</strain>
    </source>
</reference>
<dbReference type="PANTHER" id="PTHR43273">
    <property type="entry name" value="ANAEROBIC SULFATASE-MATURATING ENZYME HOMOLOG ASLB-RELATED"/>
    <property type="match status" value="1"/>
</dbReference>